<comment type="similarity">
    <text evidence="2">Belongs to the ABC-2 integral membrane protein family.</text>
</comment>
<keyword evidence="5 8" id="KW-0812">Transmembrane</keyword>
<dbReference type="KEGG" id="eaz:JHT90_06005"/>
<evidence type="ECO:0000256" key="7">
    <source>
        <dbReference type="ARBA" id="ARBA00023136"/>
    </source>
</evidence>
<organism evidence="10 11">
    <name type="scientific">Entomomonas asaccharolytica</name>
    <dbReference type="NCBI Taxonomy" id="2785331"/>
    <lineage>
        <taxon>Bacteria</taxon>
        <taxon>Pseudomonadati</taxon>
        <taxon>Pseudomonadota</taxon>
        <taxon>Gammaproteobacteria</taxon>
        <taxon>Pseudomonadales</taxon>
        <taxon>Pseudomonadaceae</taxon>
        <taxon>Entomomonas</taxon>
    </lineage>
</organism>
<evidence type="ECO:0000256" key="6">
    <source>
        <dbReference type="ARBA" id="ARBA00022989"/>
    </source>
</evidence>
<dbReference type="GO" id="GO:0005886">
    <property type="term" value="C:plasma membrane"/>
    <property type="evidence" value="ECO:0007669"/>
    <property type="project" value="UniProtKB-SubCell"/>
</dbReference>
<protein>
    <submittedName>
        <fullName evidence="10">ABC transporter permease</fullName>
    </submittedName>
</protein>
<evidence type="ECO:0000256" key="5">
    <source>
        <dbReference type="ARBA" id="ARBA00022692"/>
    </source>
</evidence>
<dbReference type="AlphaFoldDB" id="A0A974NHP4"/>
<dbReference type="EMBL" id="CP067393">
    <property type="protein sequence ID" value="QQP86791.1"/>
    <property type="molecule type" value="Genomic_DNA"/>
</dbReference>
<dbReference type="PROSITE" id="PS51012">
    <property type="entry name" value="ABC_TM2"/>
    <property type="match status" value="1"/>
</dbReference>
<reference evidence="10 11" key="1">
    <citation type="submission" date="2021-01" db="EMBL/GenBank/DDBJ databases">
        <title>Entomomonas sp. F2A isolated from a house cricket (Acheta domesticus).</title>
        <authorList>
            <person name="Spergser J."/>
            <person name="Busse H.-J."/>
        </authorList>
    </citation>
    <scope>NUCLEOTIDE SEQUENCE [LARGE SCALE GENOMIC DNA]</scope>
    <source>
        <strain evidence="10 11">F2A</strain>
    </source>
</reference>
<evidence type="ECO:0000313" key="11">
    <source>
        <dbReference type="Proteomes" id="UP000595278"/>
    </source>
</evidence>
<dbReference type="InterPro" id="IPR047817">
    <property type="entry name" value="ABC2_TM_bact-type"/>
</dbReference>
<evidence type="ECO:0000256" key="3">
    <source>
        <dbReference type="ARBA" id="ARBA00022448"/>
    </source>
</evidence>
<sequence length="374" mass="41720">MQKLINIYQLGMKELWGLARDPVMLILIVYCFTASIYTAATSIPDTLKLASVAIVDEDDSPLSRQIINAFYPPLFNEPTKISLKEMDTGMDEDKYTFVLNIPPYFQRDVLKGETPDIQLNVDATRMSQAFTGSGYIQQIVLDEINEYVQRYRTSETATVDLALRTSYNPNLTHAWFGSVTETINMVTILSIILTGAALMREREHGTIEHLLAMPVTPFEIMSSKIWSMGLAVLIATSCSLVLIVELALKVPIIGSKWLFLCGAALHLFATTSMGIFLATVARSMAQFGMLLMLILLPLQMLSGGSTPRESMPELVQYIMLIAPTTHFVELGQAILFRGAGIETVWIPFLFLTILGISFFTFALARFRKTITQMT</sequence>
<proteinExistence type="inferred from homology"/>
<evidence type="ECO:0000256" key="8">
    <source>
        <dbReference type="SAM" id="Phobius"/>
    </source>
</evidence>
<keyword evidence="3" id="KW-0813">Transport</keyword>
<feature type="transmembrane region" description="Helical" evidence="8">
    <location>
        <begin position="225"/>
        <end position="248"/>
    </location>
</feature>
<keyword evidence="7 8" id="KW-0472">Membrane</keyword>
<feature type="domain" description="ABC transmembrane type-2" evidence="9">
    <location>
        <begin position="133"/>
        <end position="369"/>
    </location>
</feature>
<accession>A0A974NHP4</accession>
<keyword evidence="6 8" id="KW-1133">Transmembrane helix</keyword>
<feature type="transmembrane region" description="Helical" evidence="8">
    <location>
        <begin position="21"/>
        <end position="40"/>
    </location>
</feature>
<evidence type="ECO:0000256" key="2">
    <source>
        <dbReference type="ARBA" id="ARBA00007783"/>
    </source>
</evidence>
<dbReference type="InterPro" id="IPR013525">
    <property type="entry name" value="ABC2_TM"/>
</dbReference>
<dbReference type="PANTHER" id="PTHR30294:SF47">
    <property type="entry name" value="INNER MEMBRANE TRANSPORT PERMEASE YHHJ"/>
    <property type="match status" value="1"/>
</dbReference>
<dbReference type="RefSeq" id="WP_201095215.1">
    <property type="nucleotide sequence ID" value="NZ_CP067393.1"/>
</dbReference>
<evidence type="ECO:0000313" key="10">
    <source>
        <dbReference type="EMBL" id="QQP86791.1"/>
    </source>
</evidence>
<dbReference type="Proteomes" id="UP000595278">
    <property type="component" value="Chromosome"/>
</dbReference>
<comment type="subcellular location">
    <subcellularLocation>
        <location evidence="1">Cell membrane</location>
        <topology evidence="1">Multi-pass membrane protein</topology>
    </subcellularLocation>
</comment>
<dbReference type="PANTHER" id="PTHR30294">
    <property type="entry name" value="MEMBRANE COMPONENT OF ABC TRANSPORTER YHHJ-RELATED"/>
    <property type="match status" value="1"/>
</dbReference>
<evidence type="ECO:0000256" key="4">
    <source>
        <dbReference type="ARBA" id="ARBA00022475"/>
    </source>
</evidence>
<feature type="transmembrane region" description="Helical" evidence="8">
    <location>
        <begin position="344"/>
        <end position="364"/>
    </location>
</feature>
<keyword evidence="4" id="KW-1003">Cell membrane</keyword>
<gene>
    <name evidence="10" type="ORF">JHT90_06005</name>
</gene>
<dbReference type="Pfam" id="PF12698">
    <property type="entry name" value="ABC2_membrane_3"/>
    <property type="match status" value="1"/>
</dbReference>
<dbReference type="GO" id="GO:0140359">
    <property type="term" value="F:ABC-type transporter activity"/>
    <property type="evidence" value="ECO:0007669"/>
    <property type="project" value="InterPro"/>
</dbReference>
<feature type="transmembrane region" description="Helical" evidence="8">
    <location>
        <begin position="257"/>
        <end position="278"/>
    </location>
</feature>
<evidence type="ECO:0000259" key="9">
    <source>
        <dbReference type="PROSITE" id="PS51012"/>
    </source>
</evidence>
<feature type="transmembrane region" description="Helical" evidence="8">
    <location>
        <begin position="284"/>
        <end position="302"/>
    </location>
</feature>
<keyword evidence="11" id="KW-1185">Reference proteome</keyword>
<dbReference type="Gene3D" id="3.40.1710.10">
    <property type="entry name" value="abc type-2 transporter like domain"/>
    <property type="match status" value="1"/>
</dbReference>
<dbReference type="InterPro" id="IPR051449">
    <property type="entry name" value="ABC-2_transporter_component"/>
</dbReference>
<name>A0A974NHP4_9GAMM</name>
<evidence type="ECO:0000256" key="1">
    <source>
        <dbReference type="ARBA" id="ARBA00004651"/>
    </source>
</evidence>